<dbReference type="AlphaFoldDB" id="A0A0B6YMI5"/>
<evidence type="ECO:0000256" key="2">
    <source>
        <dbReference type="ARBA" id="ARBA00023180"/>
    </source>
</evidence>
<evidence type="ECO:0000313" key="4">
    <source>
        <dbReference type="EMBL" id="CEK57397.1"/>
    </source>
</evidence>
<dbReference type="PANTHER" id="PTHR22702:SF1">
    <property type="entry name" value="PROTEASE-ASSOCIATED DOMAIN-CONTAINING PROTEIN 1"/>
    <property type="match status" value="1"/>
</dbReference>
<feature type="non-terminal residue" evidence="4">
    <location>
        <position position="1"/>
    </location>
</feature>
<dbReference type="InterPro" id="IPR003137">
    <property type="entry name" value="PA_domain"/>
</dbReference>
<organism evidence="4">
    <name type="scientific">Arion vulgaris</name>
    <dbReference type="NCBI Taxonomy" id="1028688"/>
    <lineage>
        <taxon>Eukaryota</taxon>
        <taxon>Metazoa</taxon>
        <taxon>Spiralia</taxon>
        <taxon>Lophotrochozoa</taxon>
        <taxon>Mollusca</taxon>
        <taxon>Gastropoda</taxon>
        <taxon>Heterobranchia</taxon>
        <taxon>Euthyneura</taxon>
        <taxon>Panpulmonata</taxon>
        <taxon>Eupulmonata</taxon>
        <taxon>Stylommatophora</taxon>
        <taxon>Helicina</taxon>
        <taxon>Arionoidea</taxon>
        <taxon>Arionidae</taxon>
        <taxon>Arion</taxon>
    </lineage>
</organism>
<feature type="non-terminal residue" evidence="4">
    <location>
        <position position="98"/>
    </location>
</feature>
<reference evidence="4" key="1">
    <citation type="submission" date="2014-12" db="EMBL/GenBank/DDBJ databases">
        <title>Insight into the proteome of Arion vulgaris.</title>
        <authorList>
            <person name="Aradska J."/>
            <person name="Bulat T."/>
            <person name="Smidak R."/>
            <person name="Sarate P."/>
            <person name="Gangsoo J."/>
            <person name="Sialana F."/>
            <person name="Bilban M."/>
            <person name="Lubec G."/>
        </authorList>
    </citation>
    <scope>NUCLEOTIDE SEQUENCE</scope>
    <source>
        <tissue evidence="4">Skin</tissue>
    </source>
</reference>
<keyword evidence="1" id="KW-0732">Signal</keyword>
<dbReference type="PANTHER" id="PTHR22702">
    <property type="entry name" value="PROTEASE-ASSOCIATED DOMAIN-CONTAINING PROTEIN"/>
    <property type="match status" value="1"/>
</dbReference>
<accession>A0A0B6YMI5</accession>
<sequence length="98" mass="10744">ALIMRGGCSFMTKTKVAERAGALAAIIADNDESNDITMIDMIDDSTERVVRIPSMFLLGKDGLMIRRQLSIVNSDRALITIPVNLTGKPLSVTKRPPW</sequence>
<name>A0A0B6YMI5_9EUPU</name>
<evidence type="ECO:0000259" key="3">
    <source>
        <dbReference type="Pfam" id="PF02225"/>
    </source>
</evidence>
<dbReference type="Gene3D" id="3.50.30.30">
    <property type="match status" value="1"/>
</dbReference>
<dbReference type="Pfam" id="PF02225">
    <property type="entry name" value="PA"/>
    <property type="match status" value="1"/>
</dbReference>
<proteinExistence type="predicted"/>
<gene>
    <name evidence="4" type="primary">ORF30069</name>
</gene>
<keyword evidence="2" id="KW-0325">Glycoprotein</keyword>
<dbReference type="SUPFAM" id="SSF52025">
    <property type="entry name" value="PA domain"/>
    <property type="match status" value="1"/>
</dbReference>
<evidence type="ECO:0000256" key="1">
    <source>
        <dbReference type="ARBA" id="ARBA00022729"/>
    </source>
</evidence>
<dbReference type="EMBL" id="HACG01010532">
    <property type="protein sequence ID" value="CEK57397.1"/>
    <property type="molecule type" value="Transcribed_RNA"/>
</dbReference>
<feature type="domain" description="PA" evidence="3">
    <location>
        <begin position="1"/>
        <end position="64"/>
    </location>
</feature>
<protein>
    <recommendedName>
        <fullName evidence="3">PA domain-containing protein</fullName>
    </recommendedName>
</protein>
<dbReference type="InterPro" id="IPR046450">
    <property type="entry name" value="PA_dom_sf"/>
</dbReference>